<dbReference type="Proteomes" id="UP001596233">
    <property type="component" value="Unassembled WGS sequence"/>
</dbReference>
<dbReference type="RefSeq" id="WP_379231670.1">
    <property type="nucleotide sequence ID" value="NZ_JBHSTE010000001.1"/>
</dbReference>
<accession>A0ABW1UZN8</accession>
<keyword evidence="1" id="KW-0946">Virion</keyword>
<proteinExistence type="predicted"/>
<comment type="caution">
    <text evidence="1">The sequence shown here is derived from an EMBL/GenBank/DDBJ whole genome shotgun (WGS) entry which is preliminary data.</text>
</comment>
<sequence length="160" mass="18321">MSICHLSGLVGKLVRVNRGGPESSEGLVLVAKGDYIVVYVKHEGVVYYNLEHIKSITLLKKPFKHLNKHGHHREILWKHNKPHSFLEALRSKKNRLIKINRGGPDSITGVLTSVHRDHIKLIDKEEPVIIFTHHIKSFTPSLRLVNQLRTVQKAEKNDKK</sequence>
<reference evidence="2" key="1">
    <citation type="journal article" date="2019" name="Int. J. Syst. Evol. Microbiol.">
        <title>The Global Catalogue of Microorganisms (GCM) 10K type strain sequencing project: providing services to taxonomists for standard genome sequencing and annotation.</title>
        <authorList>
            <consortium name="The Broad Institute Genomics Platform"/>
            <consortium name="The Broad Institute Genome Sequencing Center for Infectious Disease"/>
            <person name="Wu L."/>
            <person name="Ma J."/>
        </authorList>
    </citation>
    <scope>NUCLEOTIDE SEQUENCE [LARGE SCALE GENOMIC DNA]</scope>
    <source>
        <strain evidence="2">PCU 280</strain>
    </source>
</reference>
<name>A0ABW1UZN8_9BACL</name>
<keyword evidence="1" id="KW-0167">Capsid protein</keyword>
<organism evidence="1 2">
    <name type="scientific">Paenibacillus septentrionalis</name>
    <dbReference type="NCBI Taxonomy" id="429342"/>
    <lineage>
        <taxon>Bacteria</taxon>
        <taxon>Bacillati</taxon>
        <taxon>Bacillota</taxon>
        <taxon>Bacilli</taxon>
        <taxon>Bacillales</taxon>
        <taxon>Paenibacillaceae</taxon>
        <taxon>Paenibacillus</taxon>
    </lineage>
</organism>
<evidence type="ECO:0000313" key="2">
    <source>
        <dbReference type="Proteomes" id="UP001596233"/>
    </source>
</evidence>
<keyword evidence="2" id="KW-1185">Reference proteome</keyword>
<protein>
    <submittedName>
        <fullName evidence="1">Spore coat protein</fullName>
    </submittedName>
</protein>
<evidence type="ECO:0000313" key="1">
    <source>
        <dbReference type="EMBL" id="MFC6331932.1"/>
    </source>
</evidence>
<dbReference type="EMBL" id="JBHSTE010000001">
    <property type="protein sequence ID" value="MFC6331932.1"/>
    <property type="molecule type" value="Genomic_DNA"/>
</dbReference>
<gene>
    <name evidence="1" type="ORF">ACFP56_04790</name>
</gene>